<dbReference type="OrthoDB" id="796327at2"/>
<dbReference type="Pfam" id="PF10670">
    <property type="entry name" value="DUF4198"/>
    <property type="match status" value="1"/>
</dbReference>
<dbReference type="Proteomes" id="UP000014174">
    <property type="component" value="Unassembled WGS sequence"/>
</dbReference>
<reference evidence="2 3" key="1">
    <citation type="journal article" date="2013" name="Genome Announc.">
        <title>Draft Genome Sequence of Arcticibacter svalbardensis Strain MN12-7T, a Member of the Family Sphingobacteriaceae Isolated from an Arctic Soil Sample.</title>
        <authorList>
            <person name="Shivaji S."/>
            <person name="Ara S."/>
            <person name="Prasad S."/>
            <person name="Manasa B.P."/>
            <person name="Begum Z."/>
            <person name="Singh A."/>
            <person name="Kumar Pinnaka A."/>
        </authorList>
    </citation>
    <scope>NUCLEOTIDE SEQUENCE [LARGE SCALE GENOMIC DNA]</scope>
    <source>
        <strain evidence="2 3">MN12-7</strain>
    </source>
</reference>
<keyword evidence="3" id="KW-1185">Reference proteome</keyword>
<accession>R9GT52</accession>
<comment type="caution">
    <text evidence="2">The sequence shown here is derived from an EMBL/GenBank/DDBJ whole genome shotgun (WGS) entry which is preliminary data.</text>
</comment>
<evidence type="ECO:0008006" key="4">
    <source>
        <dbReference type="Google" id="ProtNLM"/>
    </source>
</evidence>
<evidence type="ECO:0000256" key="1">
    <source>
        <dbReference type="SAM" id="SignalP"/>
    </source>
</evidence>
<feature type="signal peptide" evidence="1">
    <location>
        <begin position="1"/>
        <end position="19"/>
    </location>
</feature>
<dbReference type="STRING" id="1150600.ADIARSV_1821"/>
<keyword evidence="1" id="KW-0732">Signal</keyword>
<dbReference type="InterPro" id="IPR019613">
    <property type="entry name" value="DUF4198"/>
</dbReference>
<feature type="chain" id="PRO_5004472088" description="DUF4198 domain-containing protein" evidence="1">
    <location>
        <begin position="20"/>
        <end position="262"/>
    </location>
</feature>
<dbReference type="RefSeq" id="WP_016195057.1">
    <property type="nucleotide sequence ID" value="NZ_AQPN01000069.1"/>
</dbReference>
<gene>
    <name evidence="2" type="ORF">ADIARSV_1821</name>
</gene>
<sequence length="262" mass="29418">MKYIYTTFLILLFATAGSAQEYYLKPQTFIPNAEKEIAIDIYRGNKFDTTADRKIENVKIKSAAYFKESKPVSLIDSAGALKSTFLIPLKDKGLYLASVELYGSVEQKSKTSLSNQFTEEGFADLAEKIAMKQLFSVNNHYAVKTLIMAEKASGDAYKMPSESDFEIVLMQNPYKMKYGEDVTVQILSKGKAMPKVHVSIVTKTLSGSLFSSEQISDDDGKVYVKLNRAGIWLIKAINIVPAEKEADFDRWFSSYSFSFNNL</sequence>
<name>R9GT52_9SPHI</name>
<protein>
    <recommendedName>
        <fullName evidence="4">DUF4198 domain-containing protein</fullName>
    </recommendedName>
</protein>
<evidence type="ECO:0000313" key="2">
    <source>
        <dbReference type="EMBL" id="EOR95037.1"/>
    </source>
</evidence>
<proteinExistence type="predicted"/>
<dbReference type="eggNOG" id="COG5266">
    <property type="taxonomic scope" value="Bacteria"/>
</dbReference>
<evidence type="ECO:0000313" key="3">
    <source>
        <dbReference type="Proteomes" id="UP000014174"/>
    </source>
</evidence>
<dbReference type="EMBL" id="AQPN01000069">
    <property type="protein sequence ID" value="EOR95037.1"/>
    <property type="molecule type" value="Genomic_DNA"/>
</dbReference>
<organism evidence="2 3">
    <name type="scientific">Arcticibacter svalbardensis MN12-7</name>
    <dbReference type="NCBI Taxonomy" id="1150600"/>
    <lineage>
        <taxon>Bacteria</taxon>
        <taxon>Pseudomonadati</taxon>
        <taxon>Bacteroidota</taxon>
        <taxon>Sphingobacteriia</taxon>
        <taxon>Sphingobacteriales</taxon>
        <taxon>Sphingobacteriaceae</taxon>
        <taxon>Arcticibacter</taxon>
    </lineage>
</organism>
<dbReference type="AlphaFoldDB" id="R9GT52"/>